<feature type="domain" description="Sialidase" evidence="2">
    <location>
        <begin position="59"/>
        <end position="164"/>
    </location>
</feature>
<dbReference type="Pfam" id="PF13088">
    <property type="entry name" value="BNR_2"/>
    <property type="match status" value="1"/>
</dbReference>
<dbReference type="InterPro" id="IPR036278">
    <property type="entry name" value="Sialidase_sf"/>
</dbReference>
<evidence type="ECO:0000259" key="2">
    <source>
        <dbReference type="Pfam" id="PF13088"/>
    </source>
</evidence>
<evidence type="ECO:0000256" key="1">
    <source>
        <dbReference type="SAM" id="Phobius"/>
    </source>
</evidence>
<dbReference type="InterPro" id="IPR011040">
    <property type="entry name" value="Sialidase"/>
</dbReference>
<dbReference type="RefSeq" id="WP_344904661.1">
    <property type="nucleotide sequence ID" value="NZ_BAAAYO010000002.1"/>
</dbReference>
<gene>
    <name evidence="3" type="ORF">ACFFNY_03670</name>
</gene>
<keyword evidence="4" id="KW-1185">Reference proteome</keyword>
<name>A0ABV5VQV4_9BACL</name>
<evidence type="ECO:0000313" key="3">
    <source>
        <dbReference type="EMBL" id="MFB9750662.1"/>
    </source>
</evidence>
<protein>
    <submittedName>
        <fullName evidence="3">Sialidase family protein</fullName>
    </submittedName>
</protein>
<keyword evidence="1" id="KW-0472">Membrane</keyword>
<comment type="caution">
    <text evidence="3">The sequence shown here is derived from an EMBL/GenBank/DDBJ whole genome shotgun (WGS) entry which is preliminary data.</text>
</comment>
<keyword evidence="1" id="KW-0812">Transmembrane</keyword>
<reference evidence="3 4" key="1">
    <citation type="submission" date="2024-09" db="EMBL/GenBank/DDBJ databases">
        <authorList>
            <person name="Sun Q."/>
            <person name="Mori K."/>
        </authorList>
    </citation>
    <scope>NUCLEOTIDE SEQUENCE [LARGE SCALE GENOMIC DNA]</scope>
    <source>
        <strain evidence="3 4">JCM 12520</strain>
    </source>
</reference>
<sequence length="383" mass="42912">MPNNMGASRPLAQSYTVAAQLEKKAPDSYLFFISTGFAMLPSGHMVAGAPIFRRFYKGGYEGHGVALSISRDKGRTWHPIWHYPSVTPLEMALFVHENRLYMLITPHTKDGGRIWVTASDDEGLTWSEPVEVINGPFKWLASHQLAMTIRDGRLFWAVSEENMRLAVVSCDLGEGLLNPNAWRISNFTEMPIPPEINPGLFPGPDMRCLEGNVVSVNGHIRVIARAVIDRQGTASLAAVYDLNIEDGKLELTFSQFYPVPGAQCKVYIVYDEQSRLFWMASNIPANSQKWIDTAHLGNPGNDRRFLLLWYSCDALNWFPAGCIAAAEKLTQSFHYASMVIDGDDLAIISRTSLNSGNEHDSELLTFHRVREFRSLAMDIFPKV</sequence>
<feature type="transmembrane region" description="Helical" evidence="1">
    <location>
        <begin position="29"/>
        <end position="52"/>
    </location>
</feature>
<proteinExistence type="predicted"/>
<dbReference type="Proteomes" id="UP001589619">
    <property type="component" value="Unassembled WGS sequence"/>
</dbReference>
<evidence type="ECO:0000313" key="4">
    <source>
        <dbReference type="Proteomes" id="UP001589619"/>
    </source>
</evidence>
<dbReference type="Gene3D" id="2.120.10.10">
    <property type="match status" value="1"/>
</dbReference>
<dbReference type="EMBL" id="JBHMAG010000004">
    <property type="protein sequence ID" value="MFB9750662.1"/>
    <property type="molecule type" value="Genomic_DNA"/>
</dbReference>
<dbReference type="CDD" id="cd15482">
    <property type="entry name" value="Sialidase_non-viral"/>
    <property type="match status" value="1"/>
</dbReference>
<organism evidence="3 4">
    <name type="scientific">Paenibacillus hodogayensis</name>
    <dbReference type="NCBI Taxonomy" id="279208"/>
    <lineage>
        <taxon>Bacteria</taxon>
        <taxon>Bacillati</taxon>
        <taxon>Bacillota</taxon>
        <taxon>Bacilli</taxon>
        <taxon>Bacillales</taxon>
        <taxon>Paenibacillaceae</taxon>
        <taxon>Paenibacillus</taxon>
    </lineage>
</organism>
<accession>A0ABV5VQV4</accession>
<keyword evidence="1" id="KW-1133">Transmembrane helix</keyword>
<dbReference type="SUPFAM" id="SSF50939">
    <property type="entry name" value="Sialidases"/>
    <property type="match status" value="1"/>
</dbReference>